<dbReference type="InterPro" id="IPR053137">
    <property type="entry name" value="NLR-like"/>
</dbReference>
<dbReference type="EMBL" id="NAJP01000138">
    <property type="protein sequence ID" value="TKA26545.1"/>
    <property type="molecule type" value="Genomic_DNA"/>
</dbReference>
<organism evidence="1 2">
    <name type="scientific">Friedmanniomyces endolithicus</name>
    <dbReference type="NCBI Taxonomy" id="329885"/>
    <lineage>
        <taxon>Eukaryota</taxon>
        <taxon>Fungi</taxon>
        <taxon>Dikarya</taxon>
        <taxon>Ascomycota</taxon>
        <taxon>Pezizomycotina</taxon>
        <taxon>Dothideomycetes</taxon>
        <taxon>Dothideomycetidae</taxon>
        <taxon>Mycosphaerellales</taxon>
        <taxon>Teratosphaeriaceae</taxon>
        <taxon>Friedmanniomyces</taxon>
    </lineage>
</organism>
<evidence type="ECO:0008006" key="3">
    <source>
        <dbReference type="Google" id="ProtNLM"/>
    </source>
</evidence>
<name>A0A4U0TXI8_9PEZI</name>
<dbReference type="PANTHER" id="PTHR46082:SF6">
    <property type="entry name" value="AAA+ ATPASE DOMAIN-CONTAINING PROTEIN-RELATED"/>
    <property type="match status" value="1"/>
</dbReference>
<dbReference type="Pfam" id="PF13374">
    <property type="entry name" value="TPR_10"/>
    <property type="match status" value="1"/>
</dbReference>
<gene>
    <name evidence="1" type="ORF">B0A54_17531</name>
</gene>
<reference evidence="1 2" key="1">
    <citation type="submission" date="2017-03" db="EMBL/GenBank/DDBJ databases">
        <title>Genomes of endolithic fungi from Antarctica.</title>
        <authorList>
            <person name="Coleine C."/>
            <person name="Masonjones S."/>
            <person name="Stajich J.E."/>
        </authorList>
    </citation>
    <scope>NUCLEOTIDE SEQUENCE [LARGE SCALE GENOMIC DNA]</scope>
    <source>
        <strain evidence="1 2">CCFEE 5311</strain>
    </source>
</reference>
<dbReference type="InterPro" id="IPR011990">
    <property type="entry name" value="TPR-like_helical_dom_sf"/>
</dbReference>
<dbReference type="SUPFAM" id="SSF48452">
    <property type="entry name" value="TPR-like"/>
    <property type="match status" value="1"/>
</dbReference>
<proteinExistence type="predicted"/>
<dbReference type="Gene3D" id="1.25.40.10">
    <property type="entry name" value="Tetratricopeptide repeat domain"/>
    <property type="match status" value="1"/>
</dbReference>
<evidence type="ECO:0000313" key="1">
    <source>
        <dbReference type="EMBL" id="TKA26545.1"/>
    </source>
</evidence>
<sequence>MITTRSRSEALRLVYDSETVEVLAMSKGEAEALLDSKLGQRSEDICTLALALDCMPLAITQAAAYIRERTPRCSVREYHEEIERSRASRTSLLRRHISLPSRDAQANDFVLLTWQISFEHIYTTRRSAAELLSLMSFCNRLAISESLLRVDDADGEEDPDCAADFEDDTVTLRCAASQLADMSCTLPTREGVVEQRPSDTGRVLEWATVMYRSAWYALGQGELIDELAMAPFAMEARLEELGEEDEQTLRSKAVVGWAYQSQGRWKEAEELEVKVMETRMRVLGGEHPSTLTSMANLASTYRKQGR</sequence>
<dbReference type="STRING" id="329885.A0A4U0TXI8"/>
<dbReference type="Proteomes" id="UP000310066">
    <property type="component" value="Unassembled WGS sequence"/>
</dbReference>
<evidence type="ECO:0000313" key="2">
    <source>
        <dbReference type="Proteomes" id="UP000310066"/>
    </source>
</evidence>
<dbReference type="OrthoDB" id="5986190at2759"/>
<protein>
    <recommendedName>
        <fullName evidence="3">Kinesin light chain</fullName>
    </recommendedName>
</protein>
<dbReference type="PANTHER" id="PTHR46082">
    <property type="entry name" value="ATP/GTP-BINDING PROTEIN-RELATED"/>
    <property type="match status" value="1"/>
</dbReference>
<dbReference type="AlphaFoldDB" id="A0A4U0TXI8"/>
<accession>A0A4U0TXI8</accession>
<comment type="caution">
    <text evidence="1">The sequence shown here is derived from an EMBL/GenBank/DDBJ whole genome shotgun (WGS) entry which is preliminary data.</text>
</comment>